<proteinExistence type="predicted"/>
<dbReference type="EMBL" id="RSCK01000113">
    <property type="protein sequence ID" value="RUT02301.1"/>
    <property type="molecule type" value="Genomic_DNA"/>
</dbReference>
<organism evidence="1 2">
    <name type="scientific">Chroococcidiopsis cubana SAG 39.79</name>
    <dbReference type="NCBI Taxonomy" id="388085"/>
    <lineage>
        <taxon>Bacteria</taxon>
        <taxon>Bacillati</taxon>
        <taxon>Cyanobacteriota</taxon>
        <taxon>Cyanophyceae</taxon>
        <taxon>Chroococcidiopsidales</taxon>
        <taxon>Chroococcidiopsidaceae</taxon>
        <taxon>Chroococcidiopsis</taxon>
    </lineage>
</organism>
<evidence type="ECO:0000313" key="2">
    <source>
        <dbReference type="Proteomes" id="UP000282574"/>
    </source>
</evidence>
<name>A0AB37U9X5_9CYAN</name>
<evidence type="ECO:0000313" key="1">
    <source>
        <dbReference type="EMBL" id="RUT02301.1"/>
    </source>
</evidence>
<protein>
    <submittedName>
        <fullName evidence="1">Uncharacterized protein</fullName>
    </submittedName>
</protein>
<sequence>MHYTPKKTVGQIISSENDYVIAVKANQPNLLAYLRTQFEPIPPLSVNLHIEQCRDRYTQRKVSVLDTIAGIEPQWLGIQQMIRVERTGTRANQPFSETMFDRQFSGN</sequence>
<accession>A0AB37U9X5</accession>
<reference evidence="1 2" key="1">
    <citation type="journal article" date="2019" name="Genome Biol. Evol.">
        <title>Day and night: Metabolic profiles and evolutionary relationships of six axenic non-marine cyanobacteria.</title>
        <authorList>
            <person name="Will S.E."/>
            <person name="Henke P."/>
            <person name="Boedeker C."/>
            <person name="Huang S."/>
            <person name="Brinkmann H."/>
            <person name="Rohde M."/>
            <person name="Jarek M."/>
            <person name="Friedl T."/>
            <person name="Seufert S."/>
            <person name="Schumacher M."/>
            <person name="Overmann J."/>
            <person name="Neumann-Schaal M."/>
            <person name="Petersen J."/>
        </authorList>
    </citation>
    <scope>NUCLEOTIDE SEQUENCE [LARGE SCALE GENOMIC DNA]</scope>
    <source>
        <strain evidence="1 2">SAG 39.79</strain>
    </source>
</reference>
<dbReference type="AlphaFoldDB" id="A0AB37U9X5"/>
<keyword evidence="2" id="KW-1185">Reference proteome</keyword>
<comment type="caution">
    <text evidence="1">The sequence shown here is derived from an EMBL/GenBank/DDBJ whole genome shotgun (WGS) entry which is preliminary data.</text>
</comment>
<gene>
    <name evidence="1" type="ORF">DSM107010_63400</name>
</gene>
<dbReference type="Proteomes" id="UP000282574">
    <property type="component" value="Unassembled WGS sequence"/>
</dbReference>